<proteinExistence type="predicted"/>
<keyword evidence="1" id="KW-0378">Hydrolase</keyword>
<dbReference type="GO" id="GO:0016787">
    <property type="term" value="F:hydrolase activity"/>
    <property type="evidence" value="ECO:0007669"/>
    <property type="project" value="UniProtKB-KW"/>
</dbReference>
<dbReference type="PANTHER" id="PTHR43798:SF29">
    <property type="entry name" value="AB HYDROLASE-1 DOMAIN-CONTAINING PROTEIN"/>
    <property type="match status" value="1"/>
</dbReference>
<accession>A0AA44XS00</accession>
<protein>
    <submittedName>
        <fullName evidence="1">Alpha/beta hydrolase</fullName>
    </submittedName>
</protein>
<sequence length="234" mass="26926">MNLKKHIYFLSGLLCDETVWSAQLQSLPTSFIPHVFSFPEFDSITDMAEYVLPYLQEKSIIVGHSMGARVALELYRLSSQNISAIALLDFGIHEKKTGETEKRLNLVNAVEKYGMSYLIEHWLKTMVYEKNINNDQLFEPMQKMILKQSAKSFKKQIYALLNRPQAENIFSSIQVPLYIGVGRQDQWSTLEQHQKICELNCLAQLHTYECSGHMSPVEAAHQVNISLIKWLNTL</sequence>
<reference evidence="1 2" key="1">
    <citation type="submission" date="2018-02" db="EMBL/GenBank/DDBJ databases">
        <title>Acinetobacter baumanii whole genome sequence.</title>
        <authorList>
            <person name="Qasim Z.J."/>
        </authorList>
    </citation>
    <scope>NUCLEOTIDE SEQUENCE [LARGE SCALE GENOMIC DNA]</scope>
    <source>
        <strain evidence="1 2">ZQ8</strain>
    </source>
</reference>
<dbReference type="InterPro" id="IPR004142">
    <property type="entry name" value="NDRG"/>
</dbReference>
<dbReference type="Gene3D" id="3.40.50.1820">
    <property type="entry name" value="alpha/beta hydrolase"/>
    <property type="match status" value="1"/>
</dbReference>
<dbReference type="RefSeq" id="WP_001049520.1">
    <property type="nucleotide sequence ID" value="NZ_BKDF01000007.1"/>
</dbReference>
<dbReference type="AlphaFoldDB" id="A0AA44XS00"/>
<name>A0AA44XS00_ACIBA</name>
<dbReference type="EMBL" id="PHJU02000014">
    <property type="protein sequence ID" value="PQL84205.1"/>
    <property type="molecule type" value="Genomic_DNA"/>
</dbReference>
<gene>
    <name evidence="1" type="ORF">CV954_005575</name>
</gene>
<dbReference type="Proteomes" id="UP000233757">
    <property type="component" value="Unassembled WGS sequence"/>
</dbReference>
<evidence type="ECO:0000313" key="1">
    <source>
        <dbReference type="EMBL" id="PQL84205.1"/>
    </source>
</evidence>
<evidence type="ECO:0000313" key="2">
    <source>
        <dbReference type="Proteomes" id="UP000233757"/>
    </source>
</evidence>
<organism evidence="1 2">
    <name type="scientific">Acinetobacter baumannii</name>
    <dbReference type="NCBI Taxonomy" id="470"/>
    <lineage>
        <taxon>Bacteria</taxon>
        <taxon>Pseudomonadati</taxon>
        <taxon>Pseudomonadota</taxon>
        <taxon>Gammaproteobacteria</taxon>
        <taxon>Moraxellales</taxon>
        <taxon>Moraxellaceae</taxon>
        <taxon>Acinetobacter</taxon>
        <taxon>Acinetobacter calcoaceticus/baumannii complex</taxon>
    </lineage>
</organism>
<dbReference type="InterPro" id="IPR029058">
    <property type="entry name" value="AB_hydrolase_fold"/>
</dbReference>
<dbReference type="PANTHER" id="PTHR43798">
    <property type="entry name" value="MONOACYLGLYCEROL LIPASE"/>
    <property type="match status" value="1"/>
</dbReference>
<dbReference type="SUPFAM" id="SSF53474">
    <property type="entry name" value="alpha/beta-Hydrolases"/>
    <property type="match status" value="1"/>
</dbReference>
<comment type="caution">
    <text evidence="1">The sequence shown here is derived from an EMBL/GenBank/DDBJ whole genome shotgun (WGS) entry which is preliminary data.</text>
</comment>
<dbReference type="Pfam" id="PF03096">
    <property type="entry name" value="Ndr"/>
    <property type="match status" value="1"/>
</dbReference>
<dbReference type="InterPro" id="IPR050266">
    <property type="entry name" value="AB_hydrolase_sf"/>
</dbReference>